<name>A0ABW7Z9J4_9ACTN</name>
<feature type="transmembrane region" description="Helical" evidence="7">
    <location>
        <begin position="304"/>
        <end position="322"/>
    </location>
</feature>
<feature type="transmembrane region" description="Helical" evidence="7">
    <location>
        <begin position="200"/>
        <end position="220"/>
    </location>
</feature>
<dbReference type="SUPFAM" id="SSF103473">
    <property type="entry name" value="MFS general substrate transporter"/>
    <property type="match status" value="1"/>
</dbReference>
<feature type="domain" description="Major facilitator superfamily (MFS) profile" evidence="8">
    <location>
        <begin position="12"/>
        <end position="452"/>
    </location>
</feature>
<dbReference type="Pfam" id="PF07690">
    <property type="entry name" value="MFS_1"/>
    <property type="match status" value="1"/>
</dbReference>
<evidence type="ECO:0000256" key="7">
    <source>
        <dbReference type="SAM" id="Phobius"/>
    </source>
</evidence>
<dbReference type="Gene3D" id="1.20.1250.20">
    <property type="entry name" value="MFS general substrate transporter like domains"/>
    <property type="match status" value="1"/>
</dbReference>
<dbReference type="InterPro" id="IPR036259">
    <property type="entry name" value="MFS_trans_sf"/>
</dbReference>
<comment type="subcellular location">
    <subcellularLocation>
        <location evidence="1">Cell membrane</location>
        <topology evidence="1">Multi-pass membrane protein</topology>
    </subcellularLocation>
</comment>
<evidence type="ECO:0000256" key="3">
    <source>
        <dbReference type="ARBA" id="ARBA00022475"/>
    </source>
</evidence>
<keyword evidence="4 7" id="KW-0812">Transmembrane</keyword>
<dbReference type="EMBL" id="JBITGY010000016">
    <property type="protein sequence ID" value="MFI6504848.1"/>
    <property type="molecule type" value="Genomic_DNA"/>
</dbReference>
<organism evidence="9 10">
    <name type="scientific">Nonomuraea typhae</name>
    <dbReference type="NCBI Taxonomy" id="2603600"/>
    <lineage>
        <taxon>Bacteria</taxon>
        <taxon>Bacillati</taxon>
        <taxon>Actinomycetota</taxon>
        <taxon>Actinomycetes</taxon>
        <taxon>Streptosporangiales</taxon>
        <taxon>Streptosporangiaceae</taxon>
        <taxon>Nonomuraea</taxon>
    </lineage>
</organism>
<feature type="transmembrane region" description="Helical" evidence="7">
    <location>
        <begin position="226"/>
        <end position="244"/>
    </location>
</feature>
<feature type="transmembrane region" description="Helical" evidence="7">
    <location>
        <begin position="404"/>
        <end position="424"/>
    </location>
</feature>
<dbReference type="InterPro" id="IPR020846">
    <property type="entry name" value="MFS_dom"/>
</dbReference>
<evidence type="ECO:0000256" key="4">
    <source>
        <dbReference type="ARBA" id="ARBA00022692"/>
    </source>
</evidence>
<feature type="transmembrane region" description="Helical" evidence="7">
    <location>
        <begin position="137"/>
        <end position="159"/>
    </location>
</feature>
<evidence type="ECO:0000313" key="10">
    <source>
        <dbReference type="Proteomes" id="UP001612741"/>
    </source>
</evidence>
<evidence type="ECO:0000256" key="6">
    <source>
        <dbReference type="ARBA" id="ARBA00023136"/>
    </source>
</evidence>
<keyword evidence="2" id="KW-0813">Transport</keyword>
<keyword evidence="5 7" id="KW-1133">Transmembrane helix</keyword>
<feature type="transmembrane region" description="Helical" evidence="7">
    <location>
        <begin position="165"/>
        <end position="188"/>
    </location>
</feature>
<evidence type="ECO:0000313" key="9">
    <source>
        <dbReference type="EMBL" id="MFI6504848.1"/>
    </source>
</evidence>
<dbReference type="PANTHER" id="PTHR42718">
    <property type="entry name" value="MAJOR FACILITATOR SUPERFAMILY MULTIDRUG TRANSPORTER MFSC"/>
    <property type="match status" value="1"/>
</dbReference>
<gene>
    <name evidence="9" type="ORF">ACIBG2_46210</name>
</gene>
<dbReference type="CDD" id="cd17321">
    <property type="entry name" value="MFS_MMR_MDR_like"/>
    <property type="match status" value="1"/>
</dbReference>
<feature type="transmembrane region" description="Helical" evidence="7">
    <location>
        <begin position="329"/>
        <end position="349"/>
    </location>
</feature>
<dbReference type="Proteomes" id="UP001612741">
    <property type="component" value="Unassembled WGS sequence"/>
</dbReference>
<proteinExistence type="predicted"/>
<evidence type="ECO:0000256" key="5">
    <source>
        <dbReference type="ARBA" id="ARBA00022989"/>
    </source>
</evidence>
<feature type="transmembrane region" description="Helical" evidence="7">
    <location>
        <begin position="12"/>
        <end position="34"/>
    </location>
</feature>
<comment type="caution">
    <text evidence="9">The sequence shown here is derived from an EMBL/GenBank/DDBJ whole genome shotgun (WGS) entry which is preliminary data.</text>
</comment>
<feature type="transmembrane region" description="Helical" evidence="7">
    <location>
        <begin position="78"/>
        <end position="97"/>
    </location>
</feature>
<feature type="transmembrane region" description="Helical" evidence="7">
    <location>
        <begin position="265"/>
        <end position="284"/>
    </location>
</feature>
<dbReference type="RefSeq" id="WP_397090770.1">
    <property type="nucleotide sequence ID" value="NZ_JBITGY010000016.1"/>
</dbReference>
<feature type="transmembrane region" description="Helical" evidence="7">
    <location>
        <begin position="361"/>
        <end position="383"/>
    </location>
</feature>
<dbReference type="InterPro" id="IPR011701">
    <property type="entry name" value="MFS"/>
</dbReference>
<protein>
    <submittedName>
        <fullName evidence="9">MFS transporter</fullName>
    </submittedName>
</protein>
<evidence type="ECO:0000256" key="1">
    <source>
        <dbReference type="ARBA" id="ARBA00004651"/>
    </source>
</evidence>
<keyword evidence="3" id="KW-1003">Cell membrane</keyword>
<evidence type="ECO:0000259" key="8">
    <source>
        <dbReference type="PROSITE" id="PS50850"/>
    </source>
</evidence>
<dbReference type="PANTHER" id="PTHR42718:SF46">
    <property type="entry name" value="BLR6921 PROTEIN"/>
    <property type="match status" value="1"/>
</dbReference>
<dbReference type="Gene3D" id="1.20.1720.10">
    <property type="entry name" value="Multidrug resistance protein D"/>
    <property type="match status" value="1"/>
</dbReference>
<feature type="transmembrane region" description="Helical" evidence="7">
    <location>
        <begin position="46"/>
        <end position="66"/>
    </location>
</feature>
<feature type="transmembrane region" description="Helical" evidence="7">
    <location>
        <begin position="430"/>
        <end position="448"/>
    </location>
</feature>
<feature type="transmembrane region" description="Helical" evidence="7">
    <location>
        <begin position="103"/>
        <end position="125"/>
    </location>
</feature>
<accession>A0ABW7Z9J4</accession>
<keyword evidence="6 7" id="KW-0472">Membrane</keyword>
<sequence>MSEKTGLRTGLVVAVLCAAQLMLIVDVVIVNVALPSVRAELDVTPSFLQLTTIAYTVTFGSLLIVVGRAGDLYGRRKVFLAGVAVFTLMSLACGLSQTAWQLFAARAAQGAGAALVSANALALLVGTFPDERVRNRVLGVWAATLSAGAMGGQLLGGVITETVGWRGIFLVNIPIGLLVLALTVRLVPRFDPVGGGRLDLAGALMLTVALGGGSLLLGYAGQGVSVPIVIGFVVVLGVMAAFVLTERRIRDPLLPRHLLARRNVVVANLILALNAGAVGASLYFTTLNMQTEMGYGPLQTGLGFAPITAIVLLVSSKVGWLMEKLGARLMLVLGAVFGVSGTVLLALSSGGGSYWTSVLPGLSLVALGSGFAYAPTLSLATAVPEPDQGVASGLVNTSQEIGTAAVLAVLAAVAAAAATSTAAGLTNYPVGYFAAAAAAGLAGAIALATPARKAGEPAGETAGSVR</sequence>
<evidence type="ECO:0000256" key="2">
    <source>
        <dbReference type="ARBA" id="ARBA00022448"/>
    </source>
</evidence>
<reference evidence="9 10" key="1">
    <citation type="submission" date="2024-10" db="EMBL/GenBank/DDBJ databases">
        <title>The Natural Products Discovery Center: Release of the First 8490 Sequenced Strains for Exploring Actinobacteria Biosynthetic Diversity.</title>
        <authorList>
            <person name="Kalkreuter E."/>
            <person name="Kautsar S.A."/>
            <person name="Yang D."/>
            <person name="Bader C.D."/>
            <person name="Teijaro C.N."/>
            <person name="Fluegel L."/>
            <person name="Davis C.M."/>
            <person name="Simpson J.R."/>
            <person name="Lauterbach L."/>
            <person name="Steele A.D."/>
            <person name="Gui C."/>
            <person name="Meng S."/>
            <person name="Li G."/>
            <person name="Viehrig K."/>
            <person name="Ye F."/>
            <person name="Su P."/>
            <person name="Kiefer A.F."/>
            <person name="Nichols A."/>
            <person name="Cepeda A.J."/>
            <person name="Yan W."/>
            <person name="Fan B."/>
            <person name="Jiang Y."/>
            <person name="Adhikari A."/>
            <person name="Zheng C.-J."/>
            <person name="Schuster L."/>
            <person name="Cowan T.M."/>
            <person name="Smanski M.J."/>
            <person name="Chevrette M.G."/>
            <person name="De Carvalho L.P.S."/>
            <person name="Shen B."/>
        </authorList>
    </citation>
    <scope>NUCLEOTIDE SEQUENCE [LARGE SCALE GENOMIC DNA]</scope>
    <source>
        <strain evidence="9 10">NPDC050545</strain>
    </source>
</reference>
<keyword evidence="10" id="KW-1185">Reference proteome</keyword>
<dbReference type="PROSITE" id="PS50850">
    <property type="entry name" value="MFS"/>
    <property type="match status" value="1"/>
</dbReference>